<evidence type="ECO:0000259" key="1">
    <source>
        <dbReference type="Pfam" id="PF25991"/>
    </source>
</evidence>
<protein>
    <recommendedName>
        <fullName evidence="1">Potassium/proton antiporter subunit KhtT-like N-terminal domain-containing protein</fullName>
    </recommendedName>
</protein>
<gene>
    <name evidence="2" type="ORF">GCM10009733_055950</name>
</gene>
<dbReference type="Proteomes" id="UP001500064">
    <property type="component" value="Unassembled WGS sequence"/>
</dbReference>
<keyword evidence="3" id="KW-1185">Reference proteome</keyword>
<sequence>MGGSDMDVTRMTVPGNGPGRDIVHHLVTRAGQRFGLLVESGGRRRFLVYDSADADEPVQTIVLDQDEADQIADLLHSRSLPDRLADLERRVARLTGATP</sequence>
<evidence type="ECO:0000313" key="2">
    <source>
        <dbReference type="EMBL" id="GAA1651679.1"/>
    </source>
</evidence>
<organism evidence="2 3">
    <name type="scientific">Nonomuraea maheshkhaliensis</name>
    <dbReference type="NCBI Taxonomy" id="419590"/>
    <lineage>
        <taxon>Bacteria</taxon>
        <taxon>Bacillati</taxon>
        <taxon>Actinomycetota</taxon>
        <taxon>Actinomycetes</taxon>
        <taxon>Streptosporangiales</taxon>
        <taxon>Streptosporangiaceae</taxon>
        <taxon>Nonomuraea</taxon>
    </lineage>
</organism>
<evidence type="ECO:0000313" key="3">
    <source>
        <dbReference type="Proteomes" id="UP001500064"/>
    </source>
</evidence>
<name>A0ABN2FM68_9ACTN</name>
<dbReference type="Pfam" id="PF25991">
    <property type="entry name" value="KhtT_N"/>
    <property type="match status" value="1"/>
</dbReference>
<accession>A0ABN2FM68</accession>
<comment type="caution">
    <text evidence="2">The sequence shown here is derived from an EMBL/GenBank/DDBJ whole genome shotgun (WGS) entry which is preliminary data.</text>
</comment>
<dbReference type="InterPro" id="IPR058776">
    <property type="entry name" value="KhtT-like_N"/>
</dbReference>
<dbReference type="EMBL" id="BAAAMU010000045">
    <property type="protein sequence ID" value="GAA1651679.1"/>
    <property type="molecule type" value="Genomic_DNA"/>
</dbReference>
<feature type="domain" description="Potassium/proton antiporter subunit KhtT-like N-terminal" evidence="1">
    <location>
        <begin position="6"/>
        <end position="78"/>
    </location>
</feature>
<proteinExistence type="predicted"/>
<reference evidence="2 3" key="1">
    <citation type="journal article" date="2019" name="Int. J. Syst. Evol. Microbiol.">
        <title>The Global Catalogue of Microorganisms (GCM) 10K type strain sequencing project: providing services to taxonomists for standard genome sequencing and annotation.</title>
        <authorList>
            <consortium name="The Broad Institute Genomics Platform"/>
            <consortium name="The Broad Institute Genome Sequencing Center for Infectious Disease"/>
            <person name="Wu L."/>
            <person name="Ma J."/>
        </authorList>
    </citation>
    <scope>NUCLEOTIDE SEQUENCE [LARGE SCALE GENOMIC DNA]</scope>
    <source>
        <strain evidence="2 3">JCM 13929</strain>
    </source>
</reference>